<feature type="domain" description="GTP cyclohydrolase II" evidence="15">
    <location>
        <begin position="292"/>
        <end position="339"/>
    </location>
</feature>
<evidence type="ECO:0000256" key="13">
    <source>
        <dbReference type="ARBA" id="ARBA00023239"/>
    </source>
</evidence>
<comment type="pathway">
    <text evidence="4 14">Cofactor biosynthesis; riboflavin biosynthesis; 2-hydroxy-3-oxobutyl phosphate from D-ribulose 5-phosphate: step 1/1.</text>
</comment>
<feature type="site" description="Essential for catalytic activity" evidence="14">
    <location>
        <position position="126"/>
    </location>
</feature>
<evidence type="ECO:0000256" key="10">
    <source>
        <dbReference type="ARBA" id="ARBA00022723"/>
    </source>
</evidence>
<feature type="site" description="Essential for catalytic activity" evidence="14">
    <location>
        <position position="164"/>
    </location>
</feature>
<comment type="catalytic activity">
    <reaction evidence="1 14">
        <text>D-ribulose 5-phosphate = (2S)-2-hydroxy-3-oxobutyl phosphate + formate + H(+)</text>
        <dbReference type="Rhea" id="RHEA:18457"/>
        <dbReference type="ChEBI" id="CHEBI:15378"/>
        <dbReference type="ChEBI" id="CHEBI:15740"/>
        <dbReference type="ChEBI" id="CHEBI:58121"/>
        <dbReference type="ChEBI" id="CHEBI:58830"/>
        <dbReference type="EC" id="4.1.99.12"/>
    </reaction>
</comment>
<dbReference type="UniPathway" id="UPA00275">
    <property type="reaction ID" value="UER00399"/>
</dbReference>
<evidence type="ECO:0000256" key="14">
    <source>
        <dbReference type="HAMAP-Rule" id="MF_00180"/>
    </source>
</evidence>
<keyword evidence="12 14" id="KW-0464">Manganese</keyword>
<dbReference type="InterPro" id="IPR017945">
    <property type="entry name" value="DHBP_synth_RibB-like_a/b_dom"/>
</dbReference>
<comment type="function">
    <text evidence="3 14">Catalyzes the conversion of D-ribulose 5-phosphate to formate and 3,4-dihydroxy-2-butanone 4-phosphate.</text>
</comment>
<comment type="cofactor">
    <cofactor evidence="14">
        <name>Mg(2+)</name>
        <dbReference type="ChEBI" id="CHEBI:18420"/>
    </cofactor>
    <cofactor evidence="14">
        <name>Mn(2+)</name>
        <dbReference type="ChEBI" id="CHEBI:29035"/>
    </cofactor>
    <text evidence="14">Binds 2 divalent metal cations per subunit. Magnesium or manganese.</text>
</comment>
<dbReference type="InterPro" id="IPR036144">
    <property type="entry name" value="RibA-like_sf"/>
</dbReference>
<dbReference type="RefSeq" id="WP_046994491.1">
    <property type="nucleotide sequence ID" value="NZ_JAIT01000019.1"/>
</dbReference>
<dbReference type="PIRSF" id="PIRSF001259">
    <property type="entry name" value="RibA"/>
    <property type="match status" value="1"/>
</dbReference>
<dbReference type="SUPFAM" id="SSF55821">
    <property type="entry name" value="YrdC/RibB"/>
    <property type="match status" value="1"/>
</dbReference>
<dbReference type="EMBL" id="JAIT01000019">
    <property type="protein sequence ID" value="KLE06122.1"/>
    <property type="molecule type" value="Genomic_DNA"/>
</dbReference>
<protein>
    <recommendedName>
        <fullName evidence="8 14">3,4-dihydroxy-2-butanone 4-phosphate synthase</fullName>
        <shortName evidence="14">DHBP synthase</shortName>
        <ecNumber evidence="7 14">4.1.99.12</ecNumber>
    </recommendedName>
</protein>
<comment type="similarity">
    <text evidence="6">In the C-terminal section; belongs to the GTP cyclohydrolase II family.</text>
</comment>
<dbReference type="HAMAP" id="MF_00180">
    <property type="entry name" value="RibB"/>
    <property type="match status" value="1"/>
</dbReference>
<feature type="binding site" evidence="14">
    <location>
        <position position="33"/>
    </location>
    <ligand>
        <name>D-ribulose 5-phosphate</name>
        <dbReference type="ChEBI" id="CHEBI:58121"/>
    </ligand>
</feature>
<dbReference type="Proteomes" id="UP000035462">
    <property type="component" value="Unassembled WGS sequence"/>
</dbReference>
<feature type="binding site" evidence="14">
    <location>
        <position position="143"/>
    </location>
    <ligand>
        <name>Mg(2+)</name>
        <dbReference type="ChEBI" id="CHEBI:18420"/>
        <label>2</label>
    </ligand>
</feature>
<dbReference type="Pfam" id="PF00926">
    <property type="entry name" value="DHBP_synthase"/>
    <property type="match status" value="1"/>
</dbReference>
<dbReference type="Gene3D" id="3.40.50.10990">
    <property type="entry name" value="GTP cyclohydrolase II"/>
    <property type="match status" value="1"/>
</dbReference>
<organism evidence="16 17">
    <name type="scientific">Aliarcobacter butzleri L352</name>
    <dbReference type="NCBI Taxonomy" id="1447260"/>
    <lineage>
        <taxon>Bacteria</taxon>
        <taxon>Pseudomonadati</taxon>
        <taxon>Campylobacterota</taxon>
        <taxon>Epsilonproteobacteria</taxon>
        <taxon>Campylobacterales</taxon>
        <taxon>Arcobacteraceae</taxon>
        <taxon>Aliarcobacter</taxon>
    </lineage>
</organism>
<comment type="similarity">
    <text evidence="14">Belongs to the DHBP synthase family.</text>
</comment>
<evidence type="ECO:0000313" key="17">
    <source>
        <dbReference type="Proteomes" id="UP000035462"/>
    </source>
</evidence>
<gene>
    <name evidence="14" type="primary">ribB</name>
    <name evidence="16" type="ORF">AF77_02805</name>
</gene>
<dbReference type="PANTHER" id="PTHR21327:SF18">
    <property type="entry name" value="3,4-DIHYDROXY-2-BUTANONE 4-PHOSPHATE SYNTHASE"/>
    <property type="match status" value="1"/>
</dbReference>
<dbReference type="GO" id="GO:0003935">
    <property type="term" value="F:GTP cyclohydrolase II activity"/>
    <property type="evidence" value="ECO:0007669"/>
    <property type="project" value="TreeGrafter"/>
</dbReference>
<evidence type="ECO:0000256" key="2">
    <source>
        <dbReference type="ARBA" id="ARBA00001936"/>
    </source>
</evidence>
<dbReference type="InterPro" id="IPR032677">
    <property type="entry name" value="GTP_cyclohydro_II"/>
</dbReference>
<dbReference type="FunFam" id="3.90.870.10:FF:000001">
    <property type="entry name" value="Riboflavin biosynthesis protein RibBA"/>
    <property type="match status" value="1"/>
</dbReference>
<evidence type="ECO:0000256" key="9">
    <source>
        <dbReference type="ARBA" id="ARBA00022619"/>
    </source>
</evidence>
<dbReference type="GO" id="GO:0009231">
    <property type="term" value="P:riboflavin biosynthetic process"/>
    <property type="evidence" value="ECO:0007669"/>
    <property type="project" value="UniProtKB-UniRule"/>
</dbReference>
<evidence type="ECO:0000256" key="6">
    <source>
        <dbReference type="ARBA" id="ARBA00008976"/>
    </source>
</evidence>
<evidence type="ECO:0000256" key="1">
    <source>
        <dbReference type="ARBA" id="ARBA00000141"/>
    </source>
</evidence>
<dbReference type="GO" id="GO:0005829">
    <property type="term" value="C:cytosol"/>
    <property type="evidence" value="ECO:0007669"/>
    <property type="project" value="TreeGrafter"/>
</dbReference>
<dbReference type="GO" id="GO:0030145">
    <property type="term" value="F:manganese ion binding"/>
    <property type="evidence" value="ECO:0007669"/>
    <property type="project" value="UniProtKB-UniRule"/>
</dbReference>
<dbReference type="Gene3D" id="3.90.870.10">
    <property type="entry name" value="DHBP synthase"/>
    <property type="match status" value="1"/>
</dbReference>
<feature type="binding site" evidence="14">
    <location>
        <begin position="28"/>
        <end position="29"/>
    </location>
    <ligand>
        <name>D-ribulose 5-phosphate</name>
        <dbReference type="ChEBI" id="CHEBI:58121"/>
    </ligand>
</feature>
<dbReference type="NCBIfam" id="TIGR00506">
    <property type="entry name" value="ribB"/>
    <property type="match status" value="1"/>
</dbReference>
<evidence type="ECO:0000256" key="5">
    <source>
        <dbReference type="ARBA" id="ARBA00005520"/>
    </source>
</evidence>
<comment type="subunit">
    <text evidence="14">Homodimer.</text>
</comment>
<comment type="cofactor">
    <cofactor evidence="2">
        <name>Mn(2+)</name>
        <dbReference type="ChEBI" id="CHEBI:29035"/>
    </cofactor>
</comment>
<dbReference type="Pfam" id="PF00925">
    <property type="entry name" value="GTP_cyclohydro2"/>
    <property type="match status" value="1"/>
</dbReference>
<sequence length="343" mass="38052">MNAIKRVQEAIKEIQKGNMVIMLDDEDRENEGDLVYSAALSTPDMVNFMVTHAKGLVCVSLPKETADRLELNPMVTSNTSSYETAFTVSVDAASAATGISAIERDDTIKILANPISRTNELVRPGHIFPLIAKDGGVLVRTGHTEGSVDLCKLAGLNGEAVICEILKEDGTMARRDDLDIFALKHNLKQVYISDLVEYRLSHEKLVEEISSANKKFFSKDVIQKEFKDHLGNIHTAIIFGEIKEISHIKFHTIRPDIKMFLNDDKLHSMLKTINFMQAKGGILIFLNNGRKNSELEKNYGIGAQILNSLNIKQIKLMTSGGKHSFIGLQGFGLEIVEEIQIEG</sequence>
<evidence type="ECO:0000256" key="7">
    <source>
        <dbReference type="ARBA" id="ARBA00012153"/>
    </source>
</evidence>
<dbReference type="GO" id="GO:0000287">
    <property type="term" value="F:magnesium ion binding"/>
    <property type="evidence" value="ECO:0007669"/>
    <property type="project" value="UniProtKB-UniRule"/>
</dbReference>
<evidence type="ECO:0000259" key="15">
    <source>
        <dbReference type="Pfam" id="PF00925"/>
    </source>
</evidence>
<evidence type="ECO:0000313" key="16">
    <source>
        <dbReference type="EMBL" id="KLE06122.1"/>
    </source>
</evidence>
<reference evidence="16 17" key="1">
    <citation type="submission" date="2014-01" db="EMBL/GenBank/DDBJ databases">
        <title>Development of a Comparative Genomic Fingerprinting Assay for High Resolution Genotyping of Arcobacter butzleri.</title>
        <authorList>
            <person name="Webb A.L."/>
            <person name="Inglis G.D."/>
            <person name="Kruczkiewicz P."/>
            <person name="Selinger L.B."/>
            <person name="Taboada E.N."/>
        </authorList>
    </citation>
    <scope>NUCLEOTIDE SEQUENCE [LARGE SCALE GENOMIC DNA]</scope>
    <source>
        <strain evidence="16 17">L352</strain>
    </source>
</reference>
<name>A0A837JE40_9BACT</name>
<dbReference type="EC" id="4.1.99.12" evidence="7 14"/>
<accession>A0A837JE40</accession>
<dbReference type="SUPFAM" id="SSF142695">
    <property type="entry name" value="RibA-like"/>
    <property type="match status" value="1"/>
</dbReference>
<evidence type="ECO:0000256" key="3">
    <source>
        <dbReference type="ARBA" id="ARBA00002284"/>
    </source>
</evidence>
<proteinExistence type="inferred from homology"/>
<evidence type="ECO:0000256" key="11">
    <source>
        <dbReference type="ARBA" id="ARBA00022842"/>
    </source>
</evidence>
<feature type="binding site" evidence="14">
    <location>
        <position position="29"/>
    </location>
    <ligand>
        <name>Mg(2+)</name>
        <dbReference type="ChEBI" id="CHEBI:18420"/>
        <label>1</label>
    </ligand>
</feature>
<dbReference type="AlphaFoldDB" id="A0A837JE40"/>
<feature type="binding site" evidence="14">
    <location>
        <position position="29"/>
    </location>
    <ligand>
        <name>Mg(2+)</name>
        <dbReference type="ChEBI" id="CHEBI:18420"/>
        <label>2</label>
    </ligand>
</feature>
<comment type="similarity">
    <text evidence="5">In the N-terminal section; belongs to the DHBP synthase family.</text>
</comment>
<feature type="binding site" evidence="14">
    <location>
        <begin position="140"/>
        <end position="144"/>
    </location>
    <ligand>
        <name>D-ribulose 5-phosphate</name>
        <dbReference type="ChEBI" id="CHEBI:58121"/>
    </ligand>
</feature>
<evidence type="ECO:0000256" key="8">
    <source>
        <dbReference type="ARBA" id="ARBA00018836"/>
    </source>
</evidence>
<comment type="caution">
    <text evidence="16">The sequence shown here is derived from an EMBL/GenBank/DDBJ whole genome shotgun (WGS) entry which is preliminary data.</text>
</comment>
<keyword evidence="13 14" id="KW-0456">Lyase</keyword>
<dbReference type="InterPro" id="IPR000422">
    <property type="entry name" value="DHBP_synthase_RibB"/>
</dbReference>
<evidence type="ECO:0000256" key="4">
    <source>
        <dbReference type="ARBA" id="ARBA00004904"/>
    </source>
</evidence>
<dbReference type="PANTHER" id="PTHR21327">
    <property type="entry name" value="GTP CYCLOHYDROLASE II-RELATED"/>
    <property type="match status" value="1"/>
</dbReference>
<keyword evidence="9 14" id="KW-0686">Riboflavin biosynthesis</keyword>
<keyword evidence="10 14" id="KW-0479">Metal-binding</keyword>
<keyword evidence="11 14" id="KW-0460">Magnesium</keyword>
<dbReference type="GO" id="GO:0008686">
    <property type="term" value="F:3,4-dihydroxy-2-butanone-4-phosphate synthase activity"/>
    <property type="evidence" value="ECO:0007669"/>
    <property type="project" value="UniProtKB-UniRule"/>
</dbReference>
<evidence type="ECO:0000256" key="12">
    <source>
        <dbReference type="ARBA" id="ARBA00023211"/>
    </source>
</evidence>
<dbReference type="NCBIfam" id="NF006804">
    <property type="entry name" value="PRK09314.1"/>
    <property type="match status" value="1"/>
</dbReference>